<name>A0A342RZM8_9FLOR</name>
<evidence type="ECO:0000313" key="2">
    <source>
        <dbReference type="EMBL" id="AOL58174.1"/>
    </source>
</evidence>
<gene>
    <name evidence="2" type="primary">ycf92</name>
</gene>
<sequence>MFINLLQITFLNTYIISPKTWIHKIQNYKKISFIFIFLSFIPYINYQYIIIFTLISIFIAISYKKKCREYLKNILNALLVVSIIYMCFNDINVNNGLCRKNSVHIPFYITLLNLLIQIIRQFFTINNLNQYNYMFTIPKFILRAFIITILYSLCIKILFSTTTYEDIVLHYLTKCISSNNIFIQKINLITILSCQFLVLFTNRINIITTAIKVRNTNNIFSIYHYNLYYYALKNLLRHVRYDAQLIIFILYSREIKCKNLIMKEIYGAS</sequence>
<keyword evidence="1" id="KW-0812">Transmembrane</keyword>
<accession>A0A342RZM8</accession>
<dbReference type="RefSeq" id="YP_009295690.1">
    <property type="nucleotide sequence ID" value="NC_031167.1"/>
</dbReference>
<reference evidence="2" key="1">
    <citation type="journal article" date="2016" name="Mitochondrial DNA Part B Resour">
        <title>Organellar genome analysis of the heteromorphic red alga Mastocarpus papillatus (Phyllophoraceae, Rhodophyta).</title>
        <authorList>
            <person name="Hughey J.R."/>
            <person name="Mumford T.F."/>
            <person name="Navarrete-Fernandez T.M."/>
            <person name="Huber S.R."/>
            <person name="Freese J.M."/>
            <person name="Murray E.M.C."/>
            <person name="Sissini M.N."/>
            <person name="Gentilhomme A."/>
        </authorList>
    </citation>
    <scope>NUCLEOTIDE SEQUENCE</scope>
</reference>
<protein>
    <submittedName>
        <fullName evidence="2">Conserved hypothetical plastid protein</fullName>
    </submittedName>
</protein>
<keyword evidence="2" id="KW-0934">Plastid</keyword>
<feature type="transmembrane region" description="Helical" evidence="1">
    <location>
        <begin position="33"/>
        <end position="61"/>
    </location>
</feature>
<feature type="transmembrane region" description="Helical" evidence="1">
    <location>
        <begin position="181"/>
        <end position="200"/>
    </location>
</feature>
<feature type="transmembrane region" description="Helical" evidence="1">
    <location>
        <begin position="73"/>
        <end position="91"/>
    </location>
</feature>
<feature type="transmembrane region" description="Helical" evidence="1">
    <location>
        <begin position="103"/>
        <end position="119"/>
    </location>
</feature>
<dbReference type="EMBL" id="KX525588">
    <property type="protein sequence ID" value="AOL58174.1"/>
    <property type="molecule type" value="Genomic_DNA"/>
</dbReference>
<feature type="transmembrane region" description="Helical" evidence="1">
    <location>
        <begin position="140"/>
        <end position="161"/>
    </location>
</feature>
<organism evidence="2">
    <name type="scientific">Mastocarpus papillatus</name>
    <dbReference type="NCBI Taxonomy" id="31436"/>
    <lineage>
        <taxon>Eukaryota</taxon>
        <taxon>Rhodophyta</taxon>
        <taxon>Florideophyceae</taxon>
        <taxon>Rhodymeniophycidae</taxon>
        <taxon>Gigartinales</taxon>
        <taxon>Phyllophoraceae</taxon>
        <taxon>Mastocarpus</taxon>
    </lineage>
</organism>
<dbReference type="GeneID" id="29072151"/>
<proteinExistence type="predicted"/>
<dbReference type="AlphaFoldDB" id="A0A342RZM8"/>
<keyword evidence="1" id="KW-1133">Transmembrane helix</keyword>
<evidence type="ECO:0000256" key="1">
    <source>
        <dbReference type="SAM" id="Phobius"/>
    </source>
</evidence>
<geneLocation type="plastid" evidence="2"/>
<keyword evidence="1" id="KW-0472">Membrane</keyword>